<organism evidence="1 2">
    <name type="scientific">Habropoda laboriosa</name>
    <dbReference type="NCBI Taxonomy" id="597456"/>
    <lineage>
        <taxon>Eukaryota</taxon>
        <taxon>Metazoa</taxon>
        <taxon>Ecdysozoa</taxon>
        <taxon>Arthropoda</taxon>
        <taxon>Hexapoda</taxon>
        <taxon>Insecta</taxon>
        <taxon>Pterygota</taxon>
        <taxon>Neoptera</taxon>
        <taxon>Endopterygota</taxon>
        <taxon>Hymenoptera</taxon>
        <taxon>Apocrita</taxon>
        <taxon>Aculeata</taxon>
        <taxon>Apoidea</taxon>
        <taxon>Anthophila</taxon>
        <taxon>Apidae</taxon>
        <taxon>Habropoda</taxon>
    </lineage>
</organism>
<sequence length="133" mass="15548">MREFKTKISRVTIHRQLINQKRQPGESARRYMSQHYMYAMQEITSQGSINTDSLIEYIISGVPDEETNKEILCGANMLSQLKNAFEKYDRIKELVDRKGKFVKPDAARDKKMTRSEANKKLRCFICGSKEHEL</sequence>
<dbReference type="STRING" id="597456.A0A0L7QKQ2"/>
<evidence type="ECO:0000313" key="1">
    <source>
        <dbReference type="EMBL" id="KOC59091.1"/>
    </source>
</evidence>
<dbReference type="Proteomes" id="UP000053825">
    <property type="component" value="Unassembled WGS sequence"/>
</dbReference>
<protein>
    <recommendedName>
        <fullName evidence="3">Copia protein</fullName>
    </recommendedName>
</protein>
<evidence type="ECO:0008006" key="3">
    <source>
        <dbReference type="Google" id="ProtNLM"/>
    </source>
</evidence>
<keyword evidence="2" id="KW-1185">Reference proteome</keyword>
<accession>A0A0L7QKQ2</accession>
<proteinExistence type="predicted"/>
<evidence type="ECO:0000313" key="2">
    <source>
        <dbReference type="Proteomes" id="UP000053825"/>
    </source>
</evidence>
<gene>
    <name evidence="1" type="ORF">WH47_10917</name>
</gene>
<name>A0A0L7QKQ2_9HYME</name>
<dbReference type="EMBL" id="KQ414945">
    <property type="protein sequence ID" value="KOC59091.1"/>
    <property type="molecule type" value="Genomic_DNA"/>
</dbReference>
<reference evidence="1 2" key="1">
    <citation type="submission" date="2015-07" db="EMBL/GenBank/DDBJ databases">
        <title>The genome of Habropoda laboriosa.</title>
        <authorList>
            <person name="Pan H."/>
            <person name="Kapheim K."/>
        </authorList>
    </citation>
    <scope>NUCLEOTIDE SEQUENCE [LARGE SCALE GENOMIC DNA]</scope>
    <source>
        <strain evidence="1">0110345459</strain>
    </source>
</reference>
<dbReference type="AlphaFoldDB" id="A0A0L7QKQ2"/>